<accession>A0A9D6V162</accession>
<evidence type="ECO:0008006" key="4">
    <source>
        <dbReference type="Google" id="ProtNLM"/>
    </source>
</evidence>
<protein>
    <recommendedName>
        <fullName evidence="4">Lipid/polyisoprenoid-binding YceI-like domain-containing protein</fullName>
    </recommendedName>
</protein>
<evidence type="ECO:0000313" key="2">
    <source>
        <dbReference type="EMBL" id="MBI5248799.1"/>
    </source>
</evidence>
<dbReference type="EMBL" id="JACRDE010000143">
    <property type="protein sequence ID" value="MBI5248799.1"/>
    <property type="molecule type" value="Genomic_DNA"/>
</dbReference>
<dbReference type="Proteomes" id="UP000807825">
    <property type="component" value="Unassembled WGS sequence"/>
</dbReference>
<keyword evidence="1" id="KW-0732">Signal</keyword>
<feature type="chain" id="PRO_5038855093" description="Lipid/polyisoprenoid-binding YceI-like domain-containing protein" evidence="1">
    <location>
        <begin position="22"/>
        <end position="197"/>
    </location>
</feature>
<organism evidence="2 3">
    <name type="scientific">Desulfomonile tiedjei</name>
    <dbReference type="NCBI Taxonomy" id="2358"/>
    <lineage>
        <taxon>Bacteria</taxon>
        <taxon>Pseudomonadati</taxon>
        <taxon>Thermodesulfobacteriota</taxon>
        <taxon>Desulfomonilia</taxon>
        <taxon>Desulfomonilales</taxon>
        <taxon>Desulfomonilaceae</taxon>
        <taxon>Desulfomonile</taxon>
    </lineage>
</organism>
<proteinExistence type="predicted"/>
<feature type="signal peptide" evidence="1">
    <location>
        <begin position="1"/>
        <end position="21"/>
    </location>
</feature>
<name>A0A9D6V162_9BACT</name>
<reference evidence="2" key="1">
    <citation type="submission" date="2020-07" db="EMBL/GenBank/DDBJ databases">
        <title>Huge and variable diversity of episymbiotic CPR bacteria and DPANN archaea in groundwater ecosystems.</title>
        <authorList>
            <person name="He C.Y."/>
            <person name="Keren R."/>
            <person name="Whittaker M."/>
            <person name="Farag I.F."/>
            <person name="Doudna J."/>
            <person name="Cate J.H.D."/>
            <person name="Banfield J.F."/>
        </authorList>
    </citation>
    <scope>NUCLEOTIDE SEQUENCE</scope>
    <source>
        <strain evidence="2">NC_groundwater_1664_Pr3_B-0.1um_52_9</strain>
    </source>
</reference>
<sequence length="197" mass="22089">MMHKTLPAILMLLLAAATQFSCVVRSLPDAGGEPASPVKGCATLDKMPFREAWYGMYFKDDKVGYSHFKIEPNGKNFNIISDSVMRLTALKKTNEIKMKEKVAVQPDLTLISFESNVHMNNKDLHMVGKADGKKFIVDIEVEGEKLTREYPLEGKIFHSSAISLMPVLRGLRDGEKHSFGVFNAERQGLEKIEQEIS</sequence>
<feature type="non-terminal residue" evidence="2">
    <location>
        <position position="197"/>
    </location>
</feature>
<evidence type="ECO:0000313" key="3">
    <source>
        <dbReference type="Proteomes" id="UP000807825"/>
    </source>
</evidence>
<dbReference type="AlphaFoldDB" id="A0A9D6V162"/>
<comment type="caution">
    <text evidence="2">The sequence shown here is derived from an EMBL/GenBank/DDBJ whole genome shotgun (WGS) entry which is preliminary data.</text>
</comment>
<gene>
    <name evidence="2" type="ORF">HY912_04835</name>
</gene>
<evidence type="ECO:0000256" key="1">
    <source>
        <dbReference type="SAM" id="SignalP"/>
    </source>
</evidence>